<reference evidence="2 3" key="1">
    <citation type="submission" date="2024-02" db="EMBL/GenBank/DDBJ databases">
        <title>FIRST GENOME SEQUENCES OF Leishmania (Viannia) shawi, Leishmania (Viannia) lindenbergi AND Leishmania (Viannia) utingensis.</title>
        <authorList>
            <person name="Resadore F."/>
            <person name="Custodio M.G.F."/>
            <person name="Boite M.C."/>
            <person name="Cupolillo E."/>
            <person name="Ferreira G.E.M."/>
        </authorList>
    </citation>
    <scope>NUCLEOTIDE SEQUENCE [LARGE SCALE GENOMIC DNA]</scope>
    <source>
        <strain evidence="2 3">MHOM/BR/1966/M15733</strain>
    </source>
</reference>
<dbReference type="AlphaFoldDB" id="A0AAW3AEU0"/>
<organism evidence="2 3">
    <name type="scientific">Leishmania lindenbergi</name>
    <dbReference type="NCBI Taxonomy" id="651832"/>
    <lineage>
        <taxon>Eukaryota</taxon>
        <taxon>Discoba</taxon>
        <taxon>Euglenozoa</taxon>
        <taxon>Kinetoplastea</taxon>
        <taxon>Metakinetoplastina</taxon>
        <taxon>Trypanosomatida</taxon>
        <taxon>Trypanosomatidae</taxon>
        <taxon>Leishmaniinae</taxon>
        <taxon>Leishmania</taxon>
    </lineage>
</organism>
<evidence type="ECO:0000313" key="2">
    <source>
        <dbReference type="EMBL" id="KAL0504195.1"/>
    </source>
</evidence>
<evidence type="ECO:0000256" key="1">
    <source>
        <dbReference type="SAM" id="MobiDB-lite"/>
    </source>
</evidence>
<dbReference type="EMBL" id="JBAMZK010000025">
    <property type="protein sequence ID" value="KAL0504195.1"/>
    <property type="molecule type" value="Genomic_DNA"/>
</dbReference>
<protein>
    <submittedName>
        <fullName evidence="2">Uncharacterized protein</fullName>
    </submittedName>
</protein>
<evidence type="ECO:0000313" key="3">
    <source>
        <dbReference type="Proteomes" id="UP001500131"/>
    </source>
</evidence>
<feature type="region of interest" description="Disordered" evidence="1">
    <location>
        <begin position="1"/>
        <end position="46"/>
    </location>
</feature>
<proteinExistence type="predicted"/>
<name>A0AAW3AEU0_9TRYP</name>
<dbReference type="Proteomes" id="UP001500131">
    <property type="component" value="Unassembled WGS sequence"/>
</dbReference>
<feature type="compositionally biased region" description="Basic and acidic residues" evidence="1">
    <location>
        <begin position="10"/>
        <end position="35"/>
    </location>
</feature>
<accession>A0AAW3AEU0</accession>
<gene>
    <name evidence="2" type="ORF">Q4I31_004076</name>
</gene>
<sequence length="78" mass="8670">MAITQEQEELDRSIRVTERRATGAGDANREGKSDDGSSDDDEASPTATAAFRKLKKLSKFSETRKDGVVKLEQRLLEK</sequence>
<comment type="caution">
    <text evidence="2">The sequence shown here is derived from an EMBL/GenBank/DDBJ whole genome shotgun (WGS) entry which is preliminary data.</text>
</comment>
<keyword evidence="3" id="KW-1185">Reference proteome</keyword>